<comment type="caution">
    <text evidence="1">The sequence shown here is derived from an EMBL/GenBank/DDBJ whole genome shotgun (WGS) entry which is preliminary data.</text>
</comment>
<dbReference type="Proteomes" id="UP000283841">
    <property type="component" value="Unassembled WGS sequence"/>
</dbReference>
<dbReference type="VEuPathDB" id="FungiDB:C8Q69DRAFT_213683"/>
<name>A0A443HYW9_BYSSP</name>
<dbReference type="RefSeq" id="XP_028486680.1">
    <property type="nucleotide sequence ID" value="XM_028626216.1"/>
</dbReference>
<accession>A0A443HYW9</accession>
<sequence>MLLAPEISVLGEDPPTVHRLNACVYQQSAITSFGGLQYVAFYSRDGSSNARFVTLARRNIQEAPSNWRQVTFTDYEQTTDDGHNTISIGICRGDGTIHIAFDHHCDVLKYRVSRPGLATDLNETAWSTESFGPIRHSLPGSLTNEPLVDVTYPRFLSTDDKMFFECRIGKAGAGSEILYLYDAAGQFKLIGNYLIGRQCNPYPNGISWHRPTRTLHVTWTNRHFIDYEGATNPESTAHKAQTGPNGPENNEGLYYAYSSDYGRTWKSHSTKEEVATVSSKPDTGMDSRDRRLLAQEIPKNSGIMNQEGQMVCRDGDIHVLNRENTSGEERWIHYHLDVTHGWKFSALPFLKPTESGPRGKVVQHTQSDSILFVLPSNTDSNLVIIRAARGKTQKWYDEYDVVWREEGYTGEPLVDEEALSEHGILSIFTTRSQGGKREIVVLNFDLSKLVLA</sequence>
<protein>
    <submittedName>
        <fullName evidence="1">Dockerin type 1</fullName>
    </submittedName>
</protein>
<dbReference type="EMBL" id="RCNU01000003">
    <property type="protein sequence ID" value="RWQ97035.1"/>
    <property type="molecule type" value="Genomic_DNA"/>
</dbReference>
<dbReference type="Gene3D" id="2.120.10.10">
    <property type="match status" value="1"/>
</dbReference>
<proteinExistence type="predicted"/>
<evidence type="ECO:0000313" key="1">
    <source>
        <dbReference type="EMBL" id="RWQ97035.1"/>
    </source>
</evidence>
<evidence type="ECO:0000313" key="2">
    <source>
        <dbReference type="Proteomes" id="UP000283841"/>
    </source>
</evidence>
<keyword evidence="2" id="KW-1185">Reference proteome</keyword>
<dbReference type="Pfam" id="PF15892">
    <property type="entry name" value="BNR_4"/>
    <property type="match status" value="1"/>
</dbReference>
<dbReference type="AlphaFoldDB" id="A0A443HYW9"/>
<organism evidence="1 2">
    <name type="scientific">Byssochlamys spectabilis</name>
    <name type="common">Paecilomyces variotii</name>
    <dbReference type="NCBI Taxonomy" id="264951"/>
    <lineage>
        <taxon>Eukaryota</taxon>
        <taxon>Fungi</taxon>
        <taxon>Dikarya</taxon>
        <taxon>Ascomycota</taxon>
        <taxon>Pezizomycotina</taxon>
        <taxon>Eurotiomycetes</taxon>
        <taxon>Eurotiomycetidae</taxon>
        <taxon>Eurotiales</taxon>
        <taxon>Thermoascaceae</taxon>
        <taxon>Paecilomyces</taxon>
    </lineage>
</organism>
<reference evidence="1 2" key="1">
    <citation type="journal article" date="2018" name="Front. Microbiol.">
        <title>Genomic and genetic insights into a cosmopolitan fungus, Paecilomyces variotii (Eurotiales).</title>
        <authorList>
            <person name="Urquhart A.S."/>
            <person name="Mondo S.J."/>
            <person name="Makela M.R."/>
            <person name="Hane J.K."/>
            <person name="Wiebenga A."/>
            <person name="He G."/>
            <person name="Mihaltcheva S."/>
            <person name="Pangilinan J."/>
            <person name="Lipzen A."/>
            <person name="Barry K."/>
            <person name="de Vries R.P."/>
            <person name="Grigoriev I.V."/>
            <person name="Idnurm A."/>
        </authorList>
    </citation>
    <scope>NUCLEOTIDE SEQUENCE [LARGE SCALE GENOMIC DNA]</scope>
    <source>
        <strain evidence="1 2">CBS 101075</strain>
    </source>
</reference>
<gene>
    <name evidence="1" type="ORF">C8Q69DRAFT_213683</name>
</gene>
<dbReference type="GeneID" id="39595493"/>